<dbReference type="EMBL" id="SRYB01000006">
    <property type="protein sequence ID" value="TGY79474.1"/>
    <property type="molecule type" value="Genomic_DNA"/>
</dbReference>
<dbReference type="Proteomes" id="UP000306319">
    <property type="component" value="Unassembled WGS sequence"/>
</dbReference>
<reference evidence="1" key="1">
    <citation type="submission" date="2019-04" db="EMBL/GenBank/DDBJ databases">
        <title>Microbes associate with the intestines of laboratory mice.</title>
        <authorList>
            <person name="Navarre W."/>
            <person name="Wong E."/>
            <person name="Huang K."/>
            <person name="Tropini C."/>
            <person name="Ng K."/>
            <person name="Yu B."/>
        </authorList>
    </citation>
    <scope>NUCLEOTIDE SEQUENCE</scope>
    <source>
        <strain evidence="1">NM04_E33</strain>
    </source>
</reference>
<protein>
    <submittedName>
        <fullName evidence="1">Uncharacterized protein</fullName>
    </submittedName>
</protein>
<gene>
    <name evidence="1" type="ORF">E5331_05525</name>
</gene>
<organism evidence="1 2">
    <name type="scientific">Lepagella muris</name>
    <dbReference type="NCBI Taxonomy" id="3032870"/>
    <lineage>
        <taxon>Bacteria</taxon>
        <taxon>Pseudomonadati</taxon>
        <taxon>Bacteroidota</taxon>
        <taxon>Bacteroidia</taxon>
        <taxon>Bacteroidales</taxon>
        <taxon>Muribaculaceae</taxon>
        <taxon>Lepagella</taxon>
    </lineage>
</organism>
<keyword evidence="2" id="KW-1185">Reference proteome</keyword>
<name>A0AC61RLY7_9BACT</name>
<proteinExistence type="predicted"/>
<evidence type="ECO:0000313" key="2">
    <source>
        <dbReference type="Proteomes" id="UP000306319"/>
    </source>
</evidence>
<accession>A0AC61RLY7</accession>
<sequence>MKQLTFLLLLFCLVSCVENEPMLLDEYKSSSEYIIRERPADNPWIPYIPKSTSIETRTGRGALALRDFLGYSLNPQITPIENTLNLGYPVIDKDKLSKSHSSYFTYWKNASHKTNVYSYKNIDDYLSKTKFTDKVAHGSEFKFLGIHLGHKHTMTSIFGENLINDTTSVFGELNVIANDSVYRMQYSDAIQKEILVDYLDSEFIKNVHTLHPYELYKMYGSLVMTNFCSGGRATAYYVGTHLKSSSEEEQESDLSHEINDSFTWKTNDTGNVNLSIGRGKNGVWSTTRNFGHIKFSATTLGGNAFGFVTPQEVGNTTLDLTSWVASLSNESNNVISKFNQNGLIPVTDFILELNIKNRLRNYINQSTEVSVTHKEPMLMIGKFTANSIWCWFNDRFGNPYTLLCGSFSGSDGVVKTNNWINGITNMFKIKVLSNDTTLNTNNAKEQLASPDPFYNIGFQNIGFHRYKKLIHQGVVYLIDEEDKVGFSIYNNGILINEYGLKDYISSAPAATISYSKLIDDNYKICCL</sequence>
<evidence type="ECO:0000313" key="1">
    <source>
        <dbReference type="EMBL" id="TGY79474.1"/>
    </source>
</evidence>
<comment type="caution">
    <text evidence="1">The sequence shown here is derived from an EMBL/GenBank/DDBJ whole genome shotgun (WGS) entry which is preliminary data.</text>
</comment>